<proteinExistence type="predicted"/>
<dbReference type="Proteomes" id="UP001178303">
    <property type="component" value="Chromosome"/>
</dbReference>
<dbReference type="AlphaFoldDB" id="A0AA95RWP3"/>
<organism evidence="1 2">
    <name type="scientific">Bacillus wiedmannii</name>
    <dbReference type="NCBI Taxonomy" id="1890302"/>
    <lineage>
        <taxon>Bacteria</taxon>
        <taxon>Bacillati</taxon>
        <taxon>Bacillota</taxon>
        <taxon>Bacilli</taxon>
        <taxon>Bacillales</taxon>
        <taxon>Bacillaceae</taxon>
        <taxon>Bacillus</taxon>
        <taxon>Bacillus cereus group</taxon>
    </lineage>
</organism>
<evidence type="ECO:0000313" key="2">
    <source>
        <dbReference type="Proteomes" id="UP001178303"/>
    </source>
</evidence>
<reference evidence="1" key="1">
    <citation type="submission" date="2023-05" db="EMBL/GenBank/DDBJ databases">
        <title>Comparative genomics of Bacillaceae isolates and their secondary metabolite potential.</title>
        <authorList>
            <person name="Song L."/>
            <person name="Nielsen L.J."/>
            <person name="Mohite O."/>
            <person name="Xu X."/>
            <person name="Weber T."/>
            <person name="Kovacs A.T."/>
        </authorList>
    </citation>
    <scope>NUCLEOTIDE SEQUENCE</scope>
    <source>
        <strain evidence="1">LN15</strain>
    </source>
</reference>
<protein>
    <submittedName>
        <fullName evidence="1">Uncharacterized protein</fullName>
    </submittedName>
</protein>
<accession>A0AA95RWP3</accession>
<dbReference type="RefSeq" id="WP_283884416.1">
    <property type="nucleotide sequence ID" value="NZ_CP126099.1"/>
</dbReference>
<name>A0AA95RWP3_9BACI</name>
<gene>
    <name evidence="1" type="ORF">QNH45_04825</name>
</gene>
<evidence type="ECO:0000313" key="1">
    <source>
        <dbReference type="EMBL" id="WHY30100.1"/>
    </source>
</evidence>
<sequence>MNFGNMKYMLDGKYRELEEWMIFALHLGRYVKKYAFEKKKTFNIYIYLPNSLSFSYFLMHGMFDAQVEQLISDEIIIRRFEQLIAGDVVYYLDGGTWKRCSLEEEVVKNLISEGSQHLKVLNHGGVSDYIPSGKWETHVMIANRKFENIMNARVVKDIQRVTGNIKRIYSPKYITRQEVLNIPAAYVIGNRTEFKRYIDEITYLYKDIVFTSSTILQDGTKTNFCSIQWISKKDENTFEANNHEWVIFIGASKALALMSEFENAGRIILDDRFEDWTTSANLRENIEQEILVSGAEVITSTFVEELCKEKVSIPKGVEILVWK</sequence>
<dbReference type="EMBL" id="CP126099">
    <property type="protein sequence ID" value="WHY30100.1"/>
    <property type="molecule type" value="Genomic_DNA"/>
</dbReference>